<dbReference type="EMBL" id="BASD01000018">
    <property type="protein sequence ID" value="GAD19338.1"/>
    <property type="molecule type" value="Genomic_DNA"/>
</dbReference>
<keyword evidence="3" id="KW-0949">S-adenosyl-L-methionine</keyword>
<evidence type="ECO:0000313" key="9">
    <source>
        <dbReference type="EMBL" id="GAD19338.1"/>
    </source>
</evidence>
<keyword evidence="2" id="KW-0004">4Fe-4S</keyword>
<dbReference type="CDD" id="cd01335">
    <property type="entry name" value="Radical_SAM"/>
    <property type="match status" value="1"/>
</dbReference>
<dbReference type="PANTHER" id="PTHR43787">
    <property type="entry name" value="FEMO COFACTOR BIOSYNTHESIS PROTEIN NIFB-RELATED"/>
    <property type="match status" value="1"/>
</dbReference>
<protein>
    <recommendedName>
        <fullName evidence="8">Radical SAM core domain-containing protein</fullName>
    </recommendedName>
</protein>
<feature type="compositionally biased region" description="Polar residues" evidence="7">
    <location>
        <begin position="240"/>
        <end position="261"/>
    </location>
</feature>
<dbReference type="PANTHER" id="PTHR43787:SF11">
    <property type="entry name" value="UPF0026 PROTEIN SLR1464"/>
    <property type="match status" value="1"/>
</dbReference>
<dbReference type="SFLD" id="SFLDS00029">
    <property type="entry name" value="Radical_SAM"/>
    <property type="match status" value="1"/>
</dbReference>
<dbReference type="Gene3D" id="3.20.20.70">
    <property type="entry name" value="Aldolase class I"/>
    <property type="match status" value="1"/>
</dbReference>
<evidence type="ECO:0000256" key="5">
    <source>
        <dbReference type="ARBA" id="ARBA00023004"/>
    </source>
</evidence>
<evidence type="ECO:0000259" key="8">
    <source>
        <dbReference type="PROSITE" id="PS51918"/>
    </source>
</evidence>
<dbReference type="OrthoDB" id="9800840at2"/>
<feature type="region of interest" description="Disordered" evidence="7">
    <location>
        <begin position="239"/>
        <end position="264"/>
    </location>
</feature>
<evidence type="ECO:0000256" key="6">
    <source>
        <dbReference type="ARBA" id="ARBA00023014"/>
    </source>
</evidence>
<organism evidence="9 10">
    <name type="scientific">Helicobacter fennelliae MRY12-0050</name>
    <dbReference type="NCBI Taxonomy" id="1325130"/>
    <lineage>
        <taxon>Bacteria</taxon>
        <taxon>Pseudomonadati</taxon>
        <taxon>Campylobacterota</taxon>
        <taxon>Epsilonproteobacteria</taxon>
        <taxon>Campylobacterales</taxon>
        <taxon>Helicobacteraceae</taxon>
        <taxon>Helicobacter</taxon>
    </lineage>
</organism>
<keyword evidence="5" id="KW-0408">Iron</keyword>
<dbReference type="STRING" id="1325130.HFN_0469"/>
<sequence length="332" mass="37318">MPRSNIVFGPVRSRRFGRSLGVDLSPNKKQCNFDCVYCELQKAKPVDMMNDVIPKEMVIEAIRDAVMSIDSDEIDVLTFSANGEPTLYPYLYEVISAVKGFLPPHIKTLILSNGSKFHEQQKALLLFDIVKFSIDGAREQDYKKTDRPSKNLHLENIFEGIREFASKYQGELVAEVLLVAGFNDNEENLAKIASFLREIQVSRIDIGSIDRPSAYQVKSVSHERLESFARIFEGLHVNIPTRSTNPQTPKESKESSQSSTAKPLKPKTYTADELYKLIATRPIALNEATFLLSQESLQSLQSLIECGKIIIQKSVGIEFYVASKAHIKPKST</sequence>
<evidence type="ECO:0000256" key="4">
    <source>
        <dbReference type="ARBA" id="ARBA00022723"/>
    </source>
</evidence>
<reference evidence="9 10" key="1">
    <citation type="journal article" date="2013" name="Genome Announc.">
        <title>Draft Genome Sequence of Helicobacter fennelliae Strain MRY12-0050, Isolated from a Bacteremia Patient.</title>
        <authorList>
            <person name="Rimbara E."/>
            <person name="Matsui M."/>
            <person name="Mori S."/>
            <person name="Suzuki S."/>
            <person name="Suzuki M."/>
            <person name="Kim H."/>
            <person name="Sekizuka T."/>
            <person name="Kuroda M."/>
            <person name="Shibayama K."/>
        </authorList>
    </citation>
    <scope>NUCLEOTIDE SEQUENCE [LARGE SCALE GENOMIC DNA]</scope>
    <source>
        <strain evidence="9 10">MRY12-0050</strain>
    </source>
</reference>
<evidence type="ECO:0000256" key="2">
    <source>
        <dbReference type="ARBA" id="ARBA00022485"/>
    </source>
</evidence>
<dbReference type="GO" id="GO:0003824">
    <property type="term" value="F:catalytic activity"/>
    <property type="evidence" value="ECO:0007669"/>
    <property type="project" value="InterPro"/>
</dbReference>
<proteinExistence type="predicted"/>
<keyword evidence="4" id="KW-0479">Metal-binding</keyword>
<dbReference type="GO" id="GO:0046872">
    <property type="term" value="F:metal ion binding"/>
    <property type="evidence" value="ECO:0007669"/>
    <property type="project" value="UniProtKB-KW"/>
</dbReference>
<keyword evidence="6" id="KW-0411">Iron-sulfur</keyword>
<dbReference type="InterPro" id="IPR013785">
    <property type="entry name" value="Aldolase_TIM"/>
</dbReference>
<evidence type="ECO:0000256" key="1">
    <source>
        <dbReference type="ARBA" id="ARBA00001966"/>
    </source>
</evidence>
<dbReference type="SFLD" id="SFLDG01083">
    <property type="entry name" value="Uncharacterised_Radical_SAM_Su"/>
    <property type="match status" value="1"/>
</dbReference>
<dbReference type="Proteomes" id="UP000018143">
    <property type="component" value="Unassembled WGS sequence"/>
</dbReference>
<gene>
    <name evidence="9" type="ORF">HFN_0469</name>
</gene>
<dbReference type="Pfam" id="PF04055">
    <property type="entry name" value="Radical_SAM"/>
    <property type="match status" value="1"/>
</dbReference>
<dbReference type="AlphaFoldDB" id="T1DW65"/>
<dbReference type="InterPro" id="IPR007197">
    <property type="entry name" value="rSAM"/>
</dbReference>
<name>T1DW65_9HELI</name>
<dbReference type="InterPro" id="IPR058240">
    <property type="entry name" value="rSAM_sf"/>
</dbReference>
<keyword evidence="10" id="KW-1185">Reference proteome</keyword>
<feature type="domain" description="Radical SAM core" evidence="8">
    <location>
        <begin position="14"/>
        <end position="242"/>
    </location>
</feature>
<dbReference type="RefSeq" id="WP_023948584.1">
    <property type="nucleotide sequence ID" value="NZ_BASD01000018.1"/>
</dbReference>
<comment type="caution">
    <text evidence="9">The sequence shown here is derived from an EMBL/GenBank/DDBJ whole genome shotgun (WGS) entry which is preliminary data.</text>
</comment>
<dbReference type="PROSITE" id="PS51918">
    <property type="entry name" value="RADICAL_SAM"/>
    <property type="match status" value="1"/>
</dbReference>
<evidence type="ECO:0000256" key="3">
    <source>
        <dbReference type="ARBA" id="ARBA00022691"/>
    </source>
</evidence>
<dbReference type="InterPro" id="IPR040084">
    <property type="entry name" value="GTPase_Obg"/>
</dbReference>
<comment type="cofactor">
    <cofactor evidence="1">
        <name>[4Fe-4S] cluster</name>
        <dbReference type="ChEBI" id="CHEBI:49883"/>
    </cofactor>
</comment>
<dbReference type="SUPFAM" id="SSF102114">
    <property type="entry name" value="Radical SAM enzymes"/>
    <property type="match status" value="1"/>
</dbReference>
<evidence type="ECO:0000256" key="7">
    <source>
        <dbReference type="SAM" id="MobiDB-lite"/>
    </source>
</evidence>
<dbReference type="eggNOG" id="COG0731">
    <property type="taxonomic scope" value="Bacteria"/>
</dbReference>
<evidence type="ECO:0000313" key="10">
    <source>
        <dbReference type="Proteomes" id="UP000018143"/>
    </source>
</evidence>
<accession>T1DW65</accession>
<dbReference type="GO" id="GO:0051539">
    <property type="term" value="F:4 iron, 4 sulfur cluster binding"/>
    <property type="evidence" value="ECO:0007669"/>
    <property type="project" value="UniProtKB-KW"/>
</dbReference>